<dbReference type="InterPro" id="IPR009057">
    <property type="entry name" value="Homeodomain-like_sf"/>
</dbReference>
<feature type="DNA-binding region" description="H-T-H motif" evidence="2">
    <location>
        <begin position="30"/>
        <end position="49"/>
    </location>
</feature>
<dbReference type="SUPFAM" id="SSF46689">
    <property type="entry name" value="Homeodomain-like"/>
    <property type="match status" value="1"/>
</dbReference>
<reference evidence="5" key="1">
    <citation type="submission" date="2016-10" db="EMBL/GenBank/DDBJ databases">
        <authorList>
            <person name="Varghese N."/>
            <person name="Submissions S."/>
        </authorList>
    </citation>
    <scope>NUCLEOTIDE SEQUENCE [LARGE SCALE GENOMIC DNA]</scope>
    <source>
        <strain evidence="5">DSM 26921</strain>
    </source>
</reference>
<proteinExistence type="predicted"/>
<organism evidence="4 5">
    <name type="scientific">Litoreibacter janthinus</name>
    <dbReference type="NCBI Taxonomy" id="670154"/>
    <lineage>
        <taxon>Bacteria</taxon>
        <taxon>Pseudomonadati</taxon>
        <taxon>Pseudomonadota</taxon>
        <taxon>Alphaproteobacteria</taxon>
        <taxon>Rhodobacterales</taxon>
        <taxon>Roseobacteraceae</taxon>
        <taxon>Litoreibacter</taxon>
    </lineage>
</organism>
<dbReference type="RefSeq" id="WP_090216557.1">
    <property type="nucleotide sequence ID" value="NZ_FOYO01000001.1"/>
</dbReference>
<dbReference type="OrthoDB" id="3218408at2"/>
<dbReference type="GO" id="GO:0003677">
    <property type="term" value="F:DNA binding"/>
    <property type="evidence" value="ECO:0007669"/>
    <property type="project" value="UniProtKB-UniRule"/>
</dbReference>
<keyword evidence="5" id="KW-1185">Reference proteome</keyword>
<evidence type="ECO:0000259" key="3">
    <source>
        <dbReference type="PROSITE" id="PS50977"/>
    </source>
</evidence>
<dbReference type="Proteomes" id="UP000199658">
    <property type="component" value="Unassembled WGS sequence"/>
</dbReference>
<name>A0A1I6GYT5_9RHOB</name>
<dbReference type="AlphaFoldDB" id="A0A1I6GYT5"/>
<gene>
    <name evidence="4" type="ORF">SAMN04488002_2157</name>
</gene>
<evidence type="ECO:0000256" key="1">
    <source>
        <dbReference type="ARBA" id="ARBA00023125"/>
    </source>
</evidence>
<dbReference type="PROSITE" id="PS50977">
    <property type="entry name" value="HTH_TETR_2"/>
    <property type="match status" value="1"/>
</dbReference>
<dbReference type="Pfam" id="PF00440">
    <property type="entry name" value="TetR_N"/>
    <property type="match status" value="1"/>
</dbReference>
<dbReference type="Gene3D" id="1.10.357.10">
    <property type="entry name" value="Tetracycline Repressor, domain 2"/>
    <property type="match status" value="1"/>
</dbReference>
<keyword evidence="1 2" id="KW-0238">DNA-binding</keyword>
<evidence type="ECO:0000256" key="2">
    <source>
        <dbReference type="PROSITE-ProRule" id="PRU00335"/>
    </source>
</evidence>
<protein>
    <submittedName>
        <fullName evidence="4">Transcriptional regulator, TetR family</fullName>
    </submittedName>
</protein>
<evidence type="ECO:0000313" key="5">
    <source>
        <dbReference type="Proteomes" id="UP000199658"/>
    </source>
</evidence>
<dbReference type="EMBL" id="FOYO01000001">
    <property type="protein sequence ID" value="SFR47221.1"/>
    <property type="molecule type" value="Genomic_DNA"/>
</dbReference>
<sequence length="206" mass="23595">MADGHIKVTRDDWLRAARAALIRDGVDTVKVLALAAELDVSRSSFYWYFKNRDELLAALLDHWEERNTRSIVRQCALDTSCINEAACNFFRCFIDPALFNRGLDFAVRAWARQDPRVRTRIDAADAARLEALEAMFMRHGYDGAEADWRARIIYFMQLGYHALEVQETMQVRMARLPGYLEGFTGQFPEQAVIDDFTTFANKIGGT</sequence>
<dbReference type="InterPro" id="IPR001647">
    <property type="entry name" value="HTH_TetR"/>
</dbReference>
<dbReference type="STRING" id="670154.SAMN04488002_2157"/>
<feature type="domain" description="HTH tetR-type" evidence="3">
    <location>
        <begin position="7"/>
        <end position="67"/>
    </location>
</feature>
<evidence type="ECO:0000313" key="4">
    <source>
        <dbReference type="EMBL" id="SFR47221.1"/>
    </source>
</evidence>
<accession>A0A1I6GYT5</accession>